<keyword evidence="3" id="KW-1185">Reference proteome</keyword>
<keyword evidence="1" id="KW-0472">Membrane</keyword>
<protein>
    <submittedName>
        <fullName evidence="2">Uncharacterized protein</fullName>
    </submittedName>
</protein>
<keyword evidence="1" id="KW-0812">Transmembrane</keyword>
<comment type="caution">
    <text evidence="2">The sequence shown here is derived from an EMBL/GenBank/DDBJ whole genome shotgun (WGS) entry which is preliminary data.</text>
</comment>
<proteinExistence type="predicted"/>
<reference evidence="2 3" key="1">
    <citation type="submission" date="2009-01" db="EMBL/GenBank/DDBJ databases">
        <authorList>
            <person name="Qin X."/>
            <person name="Bachman B."/>
            <person name="Battles P."/>
            <person name="Bell A."/>
            <person name="Bess C."/>
            <person name="Bickham C."/>
            <person name="Chaboub L."/>
            <person name="Chen D."/>
            <person name="Coyle M."/>
            <person name="Deiros D.R."/>
            <person name="Dinh H."/>
            <person name="Forbes L."/>
            <person name="Fowler G."/>
            <person name="Francisco L."/>
            <person name="Fu Q."/>
            <person name="Gubbala S."/>
            <person name="Hale W."/>
            <person name="Han Y."/>
            <person name="Hemphill L."/>
            <person name="Highlander S.K."/>
            <person name="Hirani K."/>
            <person name="Hogues M."/>
            <person name="Jackson L."/>
            <person name="Jakkamsetti A."/>
            <person name="Javaid M."/>
            <person name="Jiang H."/>
            <person name="Korchina V."/>
            <person name="Kovar C."/>
            <person name="Lara F."/>
            <person name="Lee S."/>
            <person name="Mata R."/>
            <person name="Mathew T."/>
            <person name="Moen C."/>
            <person name="Morales K."/>
            <person name="Munidasa M."/>
            <person name="Nazareth L."/>
            <person name="Ngo R."/>
            <person name="Nguyen L."/>
            <person name="Okwuonu G."/>
            <person name="Ongeri F."/>
            <person name="Patil S."/>
            <person name="Petrosino J."/>
            <person name="Pham C."/>
            <person name="Pham P."/>
            <person name="Pu L.-L."/>
            <person name="Puazo M."/>
            <person name="Raj R."/>
            <person name="Reid J."/>
            <person name="Rouhana J."/>
            <person name="Saada N."/>
            <person name="Shang Y."/>
            <person name="Simmons D."/>
            <person name="Thornton R."/>
            <person name="Warren J."/>
            <person name="Weissenberger G."/>
            <person name="Zhang J."/>
            <person name="Zhang L."/>
            <person name="Zhou C."/>
            <person name="Zhu D."/>
            <person name="Muzny D."/>
            <person name="Worley K."/>
            <person name="Gibbs R."/>
        </authorList>
    </citation>
    <scope>NUCLEOTIDE SEQUENCE [LARGE SCALE GENOMIC DNA]</scope>
    <source>
        <strain evidence="2 3">DSM 15436</strain>
    </source>
</reference>
<sequence length="83" mass="9578">MNHHNLLATIDNVTNKLIIKNLHRLFWATLIPFAMDWVGAHPLANVSVTLYSFILLISSISYQVLQREVFKIRLSKHERAPPT</sequence>
<accession>C0VZN6</accession>
<organism evidence="2 3">
    <name type="scientific">Gleimia coleocanis DSM 15436</name>
    <dbReference type="NCBI Taxonomy" id="525245"/>
    <lineage>
        <taxon>Bacteria</taxon>
        <taxon>Bacillati</taxon>
        <taxon>Actinomycetota</taxon>
        <taxon>Actinomycetes</taxon>
        <taxon>Actinomycetales</taxon>
        <taxon>Actinomycetaceae</taxon>
        <taxon>Gleimia</taxon>
    </lineage>
</organism>
<gene>
    <name evidence="2" type="ORF">HMPREF0044_0626</name>
</gene>
<keyword evidence="1" id="KW-1133">Transmembrane helix</keyword>
<name>C0VZN6_9ACTO</name>
<dbReference type="AlphaFoldDB" id="C0VZN6"/>
<dbReference type="eggNOG" id="COG3548">
    <property type="taxonomic scope" value="Bacteria"/>
</dbReference>
<evidence type="ECO:0000313" key="3">
    <source>
        <dbReference type="Proteomes" id="UP000010301"/>
    </source>
</evidence>
<evidence type="ECO:0000256" key="1">
    <source>
        <dbReference type="SAM" id="Phobius"/>
    </source>
</evidence>
<evidence type="ECO:0000313" key="2">
    <source>
        <dbReference type="EMBL" id="EEH64155.1"/>
    </source>
</evidence>
<dbReference type="HOGENOM" id="CLU_2535028_0_0_11"/>
<dbReference type="EMBL" id="ACFG01000029">
    <property type="protein sequence ID" value="EEH64155.1"/>
    <property type="molecule type" value="Genomic_DNA"/>
</dbReference>
<feature type="transmembrane region" description="Helical" evidence="1">
    <location>
        <begin position="46"/>
        <end position="65"/>
    </location>
</feature>
<dbReference type="Proteomes" id="UP000010301">
    <property type="component" value="Unassembled WGS sequence"/>
</dbReference>